<organism evidence="2">
    <name type="scientific">mine drainage metagenome</name>
    <dbReference type="NCBI Taxonomy" id="410659"/>
    <lineage>
        <taxon>unclassified sequences</taxon>
        <taxon>metagenomes</taxon>
        <taxon>ecological metagenomes</taxon>
    </lineage>
</organism>
<evidence type="ECO:0000313" key="2">
    <source>
        <dbReference type="EMBL" id="EQD54871.1"/>
    </source>
</evidence>
<dbReference type="AlphaFoldDB" id="T1A2T8"/>
<dbReference type="InterPro" id="IPR039261">
    <property type="entry name" value="FNR_nucleotide-bd"/>
</dbReference>
<comment type="caution">
    <text evidence="2">The sequence shown here is derived from an EMBL/GenBank/DDBJ whole genome shotgun (WGS) entry which is preliminary data.</text>
</comment>
<dbReference type="InterPro" id="IPR050353">
    <property type="entry name" value="PyrK_electron_transfer"/>
</dbReference>
<dbReference type="InterPro" id="IPR019480">
    <property type="entry name" value="Dihydroorotate_DH_Fe-S-bd"/>
</dbReference>
<protein>
    <submittedName>
        <fullName evidence="2">Oxidoreductase FAD/NAD(P)-binding domain protein</fullName>
    </submittedName>
</protein>
<feature type="non-terminal residue" evidence="2">
    <location>
        <position position="1"/>
    </location>
</feature>
<evidence type="ECO:0000259" key="1">
    <source>
        <dbReference type="Pfam" id="PF10418"/>
    </source>
</evidence>
<reference evidence="2" key="1">
    <citation type="submission" date="2013-08" db="EMBL/GenBank/DDBJ databases">
        <authorList>
            <person name="Mendez C."/>
            <person name="Richter M."/>
            <person name="Ferrer M."/>
            <person name="Sanchez J."/>
        </authorList>
    </citation>
    <scope>NUCLEOTIDE SEQUENCE</scope>
</reference>
<gene>
    <name evidence="2" type="ORF">B1B_09465</name>
</gene>
<sequence>AGRDWYGDVGLVTARLPDARFEPARTSALLCGPEVMMRLTARALQQVGVPDDRIFLSMERNMKCAIGLCGHCQYGPDFVCRDGPVFAYAALRGRLDRREI</sequence>
<reference evidence="2" key="2">
    <citation type="journal article" date="2014" name="ISME J.">
        <title>Microbial stratification in low pH oxic and suboxic macroscopic growths along an acid mine drainage.</title>
        <authorList>
            <person name="Mendez-Garcia C."/>
            <person name="Mesa V."/>
            <person name="Sprenger R.R."/>
            <person name="Richter M."/>
            <person name="Diez M.S."/>
            <person name="Solano J."/>
            <person name="Bargiela R."/>
            <person name="Golyshina O.V."/>
            <person name="Manteca A."/>
            <person name="Ramos J.L."/>
            <person name="Gallego J.R."/>
            <person name="Llorente I."/>
            <person name="Martins Dos Santos V.A."/>
            <person name="Jensen O.N."/>
            <person name="Pelaez A.I."/>
            <person name="Sanchez J."/>
            <person name="Ferrer M."/>
        </authorList>
    </citation>
    <scope>NUCLEOTIDE SEQUENCE</scope>
</reference>
<accession>T1A2T8</accession>
<proteinExistence type="predicted"/>
<dbReference type="SUPFAM" id="SSF52343">
    <property type="entry name" value="Ferredoxin reductase-like, C-terminal NADP-linked domain"/>
    <property type="match status" value="1"/>
</dbReference>
<dbReference type="Pfam" id="PF10418">
    <property type="entry name" value="DHODB_Fe-S_bind"/>
    <property type="match status" value="1"/>
</dbReference>
<dbReference type="Gene3D" id="3.40.50.80">
    <property type="entry name" value="Nucleotide-binding domain of ferredoxin-NADP reductase (FNR) module"/>
    <property type="match status" value="1"/>
</dbReference>
<dbReference type="PANTHER" id="PTHR43513">
    <property type="entry name" value="DIHYDROOROTATE DEHYDROGENASE B (NAD(+)), ELECTRON TRANSFER SUBUNIT"/>
    <property type="match status" value="1"/>
</dbReference>
<feature type="domain" description="Dihydroorotate dehydrogenase electron transfer subunit iron-sulphur cluster binding" evidence="1">
    <location>
        <begin position="59"/>
        <end position="90"/>
    </location>
</feature>
<name>T1A2T8_9ZZZZ</name>
<dbReference type="EMBL" id="AUZY01006267">
    <property type="protein sequence ID" value="EQD54871.1"/>
    <property type="molecule type" value="Genomic_DNA"/>
</dbReference>
<dbReference type="PANTHER" id="PTHR43513:SF1">
    <property type="entry name" value="ANAEROBIC SULFITE REDUCTASE SUBUNIT B"/>
    <property type="match status" value="1"/>
</dbReference>